<evidence type="ECO:0000256" key="4">
    <source>
        <dbReference type="ARBA" id="ARBA00022519"/>
    </source>
</evidence>
<dbReference type="InterPro" id="IPR006507">
    <property type="entry name" value="UPF0283"/>
</dbReference>
<feature type="region of interest" description="Disordered" evidence="8">
    <location>
        <begin position="1"/>
        <end position="33"/>
    </location>
</feature>
<gene>
    <name evidence="10" type="ORF">EHO51_08530</name>
</gene>
<comment type="similarity">
    <text evidence="2">Belongs to the UPF0283 family.</text>
</comment>
<dbReference type="EMBL" id="CP034086">
    <property type="protein sequence ID" value="AZG76769.1"/>
    <property type="molecule type" value="Genomic_DNA"/>
</dbReference>
<evidence type="ECO:0000313" key="10">
    <source>
        <dbReference type="EMBL" id="AZG76769.1"/>
    </source>
</evidence>
<comment type="subcellular location">
    <subcellularLocation>
        <location evidence="1">Cell inner membrane</location>
        <topology evidence="1">Multi-pass membrane protein</topology>
    </subcellularLocation>
</comment>
<keyword evidence="3" id="KW-1003">Cell membrane</keyword>
<accession>A0A3G8M452</accession>
<proteinExistence type="inferred from homology"/>
<dbReference type="Proteomes" id="UP000273982">
    <property type="component" value="Chromosome"/>
</dbReference>
<feature type="transmembrane region" description="Helical" evidence="9">
    <location>
        <begin position="77"/>
        <end position="101"/>
    </location>
</feature>
<evidence type="ECO:0000256" key="3">
    <source>
        <dbReference type="ARBA" id="ARBA00022475"/>
    </source>
</evidence>
<reference evidence="10 11" key="1">
    <citation type="submission" date="2018-11" db="EMBL/GenBank/DDBJ databases">
        <title>Genome squencing of methanotrophic bacteria isolated from alkaline groundwater in Korea.</title>
        <authorList>
            <person name="Nguyen L.N."/>
        </authorList>
    </citation>
    <scope>NUCLEOTIDE SEQUENCE [LARGE SCALE GENOMIC DNA]</scope>
    <source>
        <strain evidence="10 11">GW6</strain>
    </source>
</reference>
<evidence type="ECO:0000256" key="1">
    <source>
        <dbReference type="ARBA" id="ARBA00004429"/>
    </source>
</evidence>
<evidence type="ECO:0000256" key="6">
    <source>
        <dbReference type="ARBA" id="ARBA00022989"/>
    </source>
</evidence>
<keyword evidence="4" id="KW-0997">Cell inner membrane</keyword>
<dbReference type="NCBIfam" id="TIGR01620">
    <property type="entry name" value="hyp_HI0043"/>
    <property type="match status" value="1"/>
</dbReference>
<evidence type="ECO:0000256" key="2">
    <source>
        <dbReference type="ARBA" id="ARBA00008255"/>
    </source>
</evidence>
<evidence type="ECO:0000313" key="11">
    <source>
        <dbReference type="Proteomes" id="UP000273982"/>
    </source>
</evidence>
<feature type="compositionally biased region" description="Basic and acidic residues" evidence="8">
    <location>
        <begin position="1"/>
        <end position="16"/>
    </location>
</feature>
<dbReference type="InterPro" id="IPR021147">
    <property type="entry name" value="DUF697"/>
</dbReference>
<dbReference type="PANTHER" id="PTHR39342:SF1">
    <property type="entry name" value="UPF0283 MEMBRANE PROTEIN YCJF"/>
    <property type="match status" value="1"/>
</dbReference>
<dbReference type="Pfam" id="PF05128">
    <property type="entry name" value="DUF697"/>
    <property type="match status" value="1"/>
</dbReference>
<evidence type="ECO:0000256" key="9">
    <source>
        <dbReference type="SAM" id="Phobius"/>
    </source>
</evidence>
<dbReference type="AlphaFoldDB" id="A0A3G8M452"/>
<sequence>MTEQRRPRPRAFRLEGDQTVTAKATPSTDDAGTPSIEVVEAEFDAFALEAAQLADGMTGDEAAVEAAQADGMLRRYVFSWGGVFLSAVTGILSLALTMWIWGVVEDSFRHSAILGTLGLVLAGLAAVAAIISLTREFRAIGRQNRIAKLHVALAEAHASDDGKAARERVGELCKLYEDRPDTGRARALLNDYLKRIIDGRDLITLAERNLVAPLDEEARREIAGAAKRVSVVTAISPRALLDVLFVVGQAIVLMRKIAEIYGGKPGLLGFFKLARSVGAHLAITGGVAVGDSILQQALGHGIAARISAKLGEGVLNGLLTARVGLSAMAVCRPTPFIAEKQPGVRDVAPFLFGDKTKS</sequence>
<dbReference type="PANTHER" id="PTHR39342">
    <property type="entry name" value="UPF0283 MEMBRANE PROTEIN YCJF"/>
    <property type="match status" value="1"/>
</dbReference>
<evidence type="ECO:0000256" key="5">
    <source>
        <dbReference type="ARBA" id="ARBA00022692"/>
    </source>
</evidence>
<keyword evidence="5 9" id="KW-0812">Transmembrane</keyword>
<dbReference type="GO" id="GO:0005886">
    <property type="term" value="C:plasma membrane"/>
    <property type="evidence" value="ECO:0007669"/>
    <property type="project" value="UniProtKB-SubCell"/>
</dbReference>
<evidence type="ECO:0000256" key="7">
    <source>
        <dbReference type="ARBA" id="ARBA00023136"/>
    </source>
</evidence>
<feature type="transmembrane region" description="Helical" evidence="9">
    <location>
        <begin position="113"/>
        <end position="133"/>
    </location>
</feature>
<protein>
    <submittedName>
        <fullName evidence="10">TIGR01620 family protein</fullName>
    </submittedName>
</protein>
<keyword evidence="7 9" id="KW-0472">Membrane</keyword>
<dbReference type="RefSeq" id="WP_124738527.1">
    <property type="nucleotide sequence ID" value="NZ_CP034086.1"/>
</dbReference>
<evidence type="ECO:0000256" key="8">
    <source>
        <dbReference type="SAM" id="MobiDB-lite"/>
    </source>
</evidence>
<name>A0A3G8M452_9HYPH</name>
<dbReference type="KEGG" id="mros:EHO51_08530"/>
<keyword evidence="6 9" id="KW-1133">Transmembrane helix</keyword>
<organism evidence="10 11">
    <name type="scientific">Methylocystis rosea</name>
    <dbReference type="NCBI Taxonomy" id="173366"/>
    <lineage>
        <taxon>Bacteria</taxon>
        <taxon>Pseudomonadati</taxon>
        <taxon>Pseudomonadota</taxon>
        <taxon>Alphaproteobacteria</taxon>
        <taxon>Hyphomicrobiales</taxon>
        <taxon>Methylocystaceae</taxon>
        <taxon>Methylocystis</taxon>
    </lineage>
</organism>
<feature type="compositionally biased region" description="Polar residues" evidence="8">
    <location>
        <begin position="18"/>
        <end position="30"/>
    </location>
</feature>